<dbReference type="InterPro" id="IPR050570">
    <property type="entry name" value="Cell_wall_metabolism_enzyme"/>
</dbReference>
<accession>A0A1F5E384</accession>
<dbReference type="AlphaFoldDB" id="A0A1F5E384"/>
<reference evidence="2 3" key="1">
    <citation type="journal article" date="2016" name="Nat. Commun.">
        <title>Thousands of microbial genomes shed light on interconnected biogeochemical processes in an aquifer system.</title>
        <authorList>
            <person name="Anantharaman K."/>
            <person name="Brown C.T."/>
            <person name="Hug L.A."/>
            <person name="Sharon I."/>
            <person name="Castelle C.J."/>
            <person name="Probst A.J."/>
            <person name="Thomas B.C."/>
            <person name="Singh A."/>
            <person name="Wilkins M.J."/>
            <person name="Karaoz U."/>
            <person name="Brodie E.L."/>
            <person name="Williams K.H."/>
            <person name="Hubbard S.S."/>
            <person name="Banfield J.F."/>
        </authorList>
    </citation>
    <scope>NUCLEOTIDE SEQUENCE [LARGE SCALE GENOMIC DNA]</scope>
</reference>
<protein>
    <recommendedName>
        <fullName evidence="1">M23ase beta-sheet core domain-containing protein</fullName>
    </recommendedName>
</protein>
<name>A0A1F5E384_9BACT</name>
<feature type="domain" description="M23ase beta-sheet core" evidence="1">
    <location>
        <begin position="175"/>
        <end position="270"/>
    </location>
</feature>
<evidence type="ECO:0000313" key="2">
    <source>
        <dbReference type="EMBL" id="OGD61833.1"/>
    </source>
</evidence>
<dbReference type="InterPro" id="IPR011055">
    <property type="entry name" value="Dup_hybrid_motif"/>
</dbReference>
<dbReference type="EMBL" id="MEZK01000031">
    <property type="protein sequence ID" value="OGD61833.1"/>
    <property type="molecule type" value="Genomic_DNA"/>
</dbReference>
<dbReference type="CDD" id="cd12797">
    <property type="entry name" value="M23_peptidase"/>
    <property type="match status" value="1"/>
</dbReference>
<dbReference type="GO" id="GO:0004222">
    <property type="term" value="F:metalloendopeptidase activity"/>
    <property type="evidence" value="ECO:0007669"/>
    <property type="project" value="TreeGrafter"/>
</dbReference>
<dbReference type="STRING" id="1797457.A2160_00880"/>
<dbReference type="PANTHER" id="PTHR21666">
    <property type="entry name" value="PEPTIDASE-RELATED"/>
    <property type="match status" value="1"/>
</dbReference>
<sequence length="279" mass="31176">MIQITSVKPLALSGIQSKWLEFFSLRRTVSGRSLAEQAKSKELKQSQLWLAAREITQEVNQLGLSLIRWLAWKFILGVFNLFHKIERAFIPNYEGSQPISYFLRLKFESKNVKRVLGANLAVLALATSVIQSSLPTLAVEPNSVEVLPQPQEVLTTETTFRQPVGGYISQGFHWYHPGVDIADNDNQIVYPVARGVVQSIEYSRFGYGNNIYIVHENDLVSHYAHLSVVKVRVGESVDKNTAIGHVGSTGWSTGPHLHLEVYDHGTAINPLAILPGYIQ</sequence>
<dbReference type="SUPFAM" id="SSF51261">
    <property type="entry name" value="Duplicated hybrid motif"/>
    <property type="match status" value="1"/>
</dbReference>
<evidence type="ECO:0000313" key="3">
    <source>
        <dbReference type="Proteomes" id="UP000177006"/>
    </source>
</evidence>
<dbReference type="Gene3D" id="2.70.70.10">
    <property type="entry name" value="Glucose Permease (Domain IIA)"/>
    <property type="match status" value="1"/>
</dbReference>
<dbReference type="InterPro" id="IPR016047">
    <property type="entry name" value="M23ase_b-sheet_dom"/>
</dbReference>
<dbReference type="Proteomes" id="UP000177006">
    <property type="component" value="Unassembled WGS sequence"/>
</dbReference>
<dbReference type="Pfam" id="PF01551">
    <property type="entry name" value="Peptidase_M23"/>
    <property type="match status" value="1"/>
</dbReference>
<evidence type="ECO:0000259" key="1">
    <source>
        <dbReference type="Pfam" id="PF01551"/>
    </source>
</evidence>
<gene>
    <name evidence="2" type="ORF">A2160_00880</name>
</gene>
<proteinExistence type="predicted"/>
<comment type="caution">
    <text evidence="2">The sequence shown here is derived from an EMBL/GenBank/DDBJ whole genome shotgun (WGS) entry which is preliminary data.</text>
</comment>
<organism evidence="2 3">
    <name type="scientific">Candidatus Beckwithbacteria bacterium RBG_13_42_9</name>
    <dbReference type="NCBI Taxonomy" id="1797457"/>
    <lineage>
        <taxon>Bacteria</taxon>
        <taxon>Candidatus Beckwithiibacteriota</taxon>
    </lineage>
</organism>
<dbReference type="PANTHER" id="PTHR21666:SF270">
    <property type="entry name" value="MUREIN HYDROLASE ACTIVATOR ENVC"/>
    <property type="match status" value="1"/>
</dbReference>